<name>A0AAU8B3L4_9VIRU</name>
<evidence type="ECO:0000313" key="2">
    <source>
        <dbReference type="EMBL" id="XCD05871.1"/>
    </source>
</evidence>
<evidence type="ECO:0000313" key="4">
    <source>
        <dbReference type="EMBL" id="XCD07754.1"/>
    </source>
</evidence>
<sequence>MANNSANAVSGTASGAAAGSALGPWGAVAGGALGLAGSIYGANSASKAAGASWKQQVLMAMFQRDWEKEKMQNAYQWTVEDMEKAGLNPILATRNGANSGGGITAGAGDTSGLKSAGQIAAQGLSQIIPAAISAYSGLKSTENQTTQTEADRILKLSEAAKNAEETPKIREKIESEINKNNADAKRQNEERNPANAIGAFISKSVDAAAKRKETKAYNSAKKYREAHKNDSYFEKLGTFKIHKN</sequence>
<evidence type="ECO:0000313" key="3">
    <source>
        <dbReference type="EMBL" id="XCD06362.1"/>
    </source>
</evidence>
<organism evidence="2">
    <name type="scientific">Dulem virus 211</name>
    <dbReference type="NCBI Taxonomy" id="3145688"/>
    <lineage>
        <taxon>Viruses</taxon>
        <taxon>Monodnaviria</taxon>
        <taxon>Sangervirae</taxon>
        <taxon>Phixviricota</taxon>
        <taxon>Malgrandaviricetes</taxon>
        <taxon>Petitvirales</taxon>
        <taxon>Microviridae</taxon>
        <taxon>Microvirus</taxon>
    </lineage>
</organism>
<proteinExistence type="predicted"/>
<dbReference type="EMBL" id="PP511604">
    <property type="protein sequence ID" value="XCD05871.1"/>
    <property type="molecule type" value="Genomic_DNA"/>
</dbReference>
<evidence type="ECO:0000313" key="1">
    <source>
        <dbReference type="EMBL" id="XCD03954.1"/>
    </source>
</evidence>
<reference evidence="2" key="1">
    <citation type="submission" date="2024-03" db="EMBL/GenBank/DDBJ databases">
        <title>Diverse circular DNA viruses in blood, oral, and fecal samples of captive lemurs.</title>
        <authorList>
            <person name="Paietta E.N."/>
            <person name="Kraberger S."/>
            <person name="Lund M.C."/>
            <person name="Custer J.M."/>
            <person name="Vargas K.M."/>
            <person name="Ehmke E.E."/>
            <person name="Yoder A.D."/>
            <person name="Varsani A."/>
        </authorList>
    </citation>
    <scope>NUCLEOTIDE SEQUENCE</scope>
    <source>
        <strain evidence="1">Duke_21_55</strain>
        <strain evidence="2">Duke_24SF_752</strain>
        <strain evidence="3">Duke_25FS_77</strain>
        <strain evidence="4">Duke_28FS_57</strain>
    </source>
</reference>
<dbReference type="EMBL" id="PP511807">
    <property type="protein sequence ID" value="XCD07754.1"/>
    <property type="molecule type" value="Genomic_DNA"/>
</dbReference>
<dbReference type="EMBL" id="PP511405">
    <property type="protein sequence ID" value="XCD03954.1"/>
    <property type="molecule type" value="Genomic_DNA"/>
</dbReference>
<protein>
    <submittedName>
        <fullName evidence="2">DNA pilot protein</fullName>
    </submittedName>
</protein>
<dbReference type="EMBL" id="PP511662">
    <property type="protein sequence ID" value="XCD06362.1"/>
    <property type="molecule type" value="Genomic_DNA"/>
</dbReference>
<accession>A0AAU8B3L4</accession>